<keyword evidence="5 7" id="KW-0408">Iron</keyword>
<dbReference type="PROSITE" id="PS00086">
    <property type="entry name" value="CYTOCHROME_P450"/>
    <property type="match status" value="1"/>
</dbReference>
<evidence type="ECO:0000256" key="4">
    <source>
        <dbReference type="ARBA" id="ARBA00023002"/>
    </source>
</evidence>
<evidence type="ECO:0000313" key="9">
    <source>
        <dbReference type="EMBL" id="MBL1079300.1"/>
    </source>
</evidence>
<evidence type="ECO:0000256" key="7">
    <source>
        <dbReference type="RuleBase" id="RU000461"/>
    </source>
</evidence>
<evidence type="ECO:0000256" key="8">
    <source>
        <dbReference type="SAM" id="MobiDB-lite"/>
    </source>
</evidence>
<keyword evidence="3 7" id="KW-0479">Metal-binding</keyword>
<comment type="caution">
    <text evidence="9">The sequence shown here is derived from an EMBL/GenBank/DDBJ whole genome shotgun (WGS) entry which is preliminary data.</text>
</comment>
<protein>
    <submittedName>
        <fullName evidence="9">Cytochrome P450</fullName>
    </submittedName>
</protein>
<gene>
    <name evidence="9" type="ORF">JK358_33335</name>
</gene>
<comment type="similarity">
    <text evidence="1 7">Belongs to the cytochrome P450 family.</text>
</comment>
<dbReference type="Pfam" id="PF00067">
    <property type="entry name" value="p450"/>
    <property type="match status" value="1"/>
</dbReference>
<dbReference type="InterPro" id="IPR036396">
    <property type="entry name" value="Cyt_P450_sf"/>
</dbReference>
<evidence type="ECO:0000313" key="10">
    <source>
        <dbReference type="Proteomes" id="UP000602198"/>
    </source>
</evidence>
<dbReference type="Proteomes" id="UP000602198">
    <property type="component" value="Unassembled WGS sequence"/>
</dbReference>
<dbReference type="InterPro" id="IPR001128">
    <property type="entry name" value="Cyt_P450"/>
</dbReference>
<dbReference type="PANTHER" id="PTHR46696">
    <property type="entry name" value="P450, PUTATIVE (EUROFUNG)-RELATED"/>
    <property type="match status" value="1"/>
</dbReference>
<evidence type="ECO:0000256" key="5">
    <source>
        <dbReference type="ARBA" id="ARBA00023004"/>
    </source>
</evidence>
<accession>A0ABS1MGW1</accession>
<dbReference type="InterPro" id="IPR002397">
    <property type="entry name" value="Cyt_P450_B"/>
</dbReference>
<dbReference type="PRINTS" id="PR00359">
    <property type="entry name" value="BP450"/>
</dbReference>
<feature type="region of interest" description="Disordered" evidence="8">
    <location>
        <begin position="1"/>
        <end position="28"/>
    </location>
</feature>
<evidence type="ECO:0000256" key="2">
    <source>
        <dbReference type="ARBA" id="ARBA00022617"/>
    </source>
</evidence>
<organism evidence="9 10">
    <name type="scientific">Nocardia acididurans</name>
    <dbReference type="NCBI Taxonomy" id="2802282"/>
    <lineage>
        <taxon>Bacteria</taxon>
        <taxon>Bacillati</taxon>
        <taxon>Actinomycetota</taxon>
        <taxon>Actinomycetes</taxon>
        <taxon>Mycobacteriales</taxon>
        <taxon>Nocardiaceae</taxon>
        <taxon>Nocardia</taxon>
    </lineage>
</organism>
<evidence type="ECO:0000256" key="3">
    <source>
        <dbReference type="ARBA" id="ARBA00022723"/>
    </source>
</evidence>
<reference evidence="9 10" key="1">
    <citation type="submission" date="2021-01" db="EMBL/GenBank/DDBJ databases">
        <title>WGS of actinomycetes isolated from Thailand.</title>
        <authorList>
            <person name="Thawai C."/>
        </authorList>
    </citation>
    <scope>NUCLEOTIDE SEQUENCE [LARGE SCALE GENOMIC DNA]</scope>
    <source>
        <strain evidence="9 10">LPG 2</strain>
    </source>
</reference>
<keyword evidence="6 7" id="KW-0503">Monooxygenase</keyword>
<keyword evidence="2 7" id="KW-0349">Heme</keyword>
<feature type="compositionally biased region" description="Basic and acidic residues" evidence="8">
    <location>
        <begin position="96"/>
        <end position="106"/>
    </location>
</feature>
<evidence type="ECO:0000256" key="1">
    <source>
        <dbReference type="ARBA" id="ARBA00010617"/>
    </source>
</evidence>
<dbReference type="EMBL" id="JAERRJ010000015">
    <property type="protein sequence ID" value="MBL1079300.1"/>
    <property type="molecule type" value="Genomic_DNA"/>
</dbReference>
<feature type="compositionally biased region" description="Basic residues" evidence="8">
    <location>
        <begin position="77"/>
        <end position="86"/>
    </location>
</feature>
<feature type="compositionally biased region" description="Basic residues" evidence="8">
    <location>
        <begin position="52"/>
        <end position="63"/>
    </location>
</feature>
<name>A0ABS1MGW1_9NOCA</name>
<dbReference type="PANTHER" id="PTHR46696:SF1">
    <property type="entry name" value="CYTOCHROME P450 YJIB-RELATED"/>
    <property type="match status" value="1"/>
</dbReference>
<sequence length="178" mass="18717">MPGSGFRTSSRPPLEPAARHGGHRGGGRAVAALRGALRALRVQGAGAVGGRGTRHHHRRSRIRARADAVAGESGGRAHAHRTRVAHPAHQLAQSDSAHRDPGHWESPDEFLPGRKTNGHLAFGTGIHYCIANALARLEARIALEALAAQAPGLTRAGVPARIQSPVLRGLRSLPVRLG</sequence>
<evidence type="ECO:0000256" key="6">
    <source>
        <dbReference type="ARBA" id="ARBA00023033"/>
    </source>
</evidence>
<dbReference type="InterPro" id="IPR017972">
    <property type="entry name" value="Cyt_P450_CS"/>
</dbReference>
<dbReference type="SUPFAM" id="SSF48264">
    <property type="entry name" value="Cytochrome P450"/>
    <property type="match status" value="1"/>
</dbReference>
<proteinExistence type="inferred from homology"/>
<feature type="region of interest" description="Disordered" evidence="8">
    <location>
        <begin position="46"/>
        <end position="113"/>
    </location>
</feature>
<feature type="compositionally biased region" description="Polar residues" evidence="8">
    <location>
        <begin position="1"/>
        <end position="11"/>
    </location>
</feature>
<dbReference type="Gene3D" id="1.10.630.10">
    <property type="entry name" value="Cytochrome P450"/>
    <property type="match status" value="1"/>
</dbReference>
<keyword evidence="4 7" id="KW-0560">Oxidoreductase</keyword>
<keyword evidence="10" id="KW-1185">Reference proteome</keyword>